<keyword evidence="1" id="KW-0560">Oxidoreductase</keyword>
<sequence length="167" mass="17470">MTGGITETVRGVDADSFRAALARFASGVVVVTARDALGAPHGFTASSFCSVSLRPPLVLVCLAETAASYDTFTRAADCGISILAHDQTAVARRFATRGADKFTDGAFETLPNGTPAVRGALATLACRIRQRHTAGDHMILVAEVTHTGEGEGRPMLYFGGAFRELAP</sequence>
<dbReference type="SUPFAM" id="SSF50475">
    <property type="entry name" value="FMN-binding split barrel"/>
    <property type="match status" value="1"/>
</dbReference>
<evidence type="ECO:0000313" key="3">
    <source>
        <dbReference type="EMBL" id="MCL3997010.1"/>
    </source>
</evidence>
<dbReference type="SMART" id="SM00903">
    <property type="entry name" value="Flavin_Reduct"/>
    <property type="match status" value="1"/>
</dbReference>
<dbReference type="Pfam" id="PF01613">
    <property type="entry name" value="Flavin_Reduct"/>
    <property type="match status" value="1"/>
</dbReference>
<keyword evidence="4" id="KW-1185">Reference proteome</keyword>
<comment type="caution">
    <text evidence="3">The sequence shown here is derived from an EMBL/GenBank/DDBJ whole genome shotgun (WGS) entry which is preliminary data.</text>
</comment>
<organism evidence="3 4">
    <name type="scientific">Streptomyces lavenduligriseus</name>
    <dbReference type="NCBI Taxonomy" id="67315"/>
    <lineage>
        <taxon>Bacteria</taxon>
        <taxon>Bacillati</taxon>
        <taxon>Actinomycetota</taxon>
        <taxon>Actinomycetes</taxon>
        <taxon>Kitasatosporales</taxon>
        <taxon>Streptomycetaceae</taxon>
        <taxon>Streptomyces</taxon>
    </lineage>
</organism>
<evidence type="ECO:0000256" key="1">
    <source>
        <dbReference type="ARBA" id="ARBA00023002"/>
    </source>
</evidence>
<dbReference type="EMBL" id="JAMCCK010000040">
    <property type="protein sequence ID" value="MCL3997010.1"/>
    <property type="molecule type" value="Genomic_DNA"/>
</dbReference>
<dbReference type="RefSeq" id="WP_249491929.1">
    <property type="nucleotide sequence ID" value="NZ_JAMCCK010000040.1"/>
</dbReference>
<proteinExistence type="predicted"/>
<dbReference type="InterPro" id="IPR002563">
    <property type="entry name" value="Flavin_Rdtase-like_dom"/>
</dbReference>
<dbReference type="InterPro" id="IPR050268">
    <property type="entry name" value="NADH-dep_flavin_reductase"/>
</dbReference>
<dbReference type="PANTHER" id="PTHR30466">
    <property type="entry name" value="FLAVIN REDUCTASE"/>
    <property type="match status" value="1"/>
</dbReference>
<dbReference type="InterPro" id="IPR012349">
    <property type="entry name" value="Split_barrel_FMN-bd"/>
</dbReference>
<evidence type="ECO:0000259" key="2">
    <source>
        <dbReference type="SMART" id="SM00903"/>
    </source>
</evidence>
<reference evidence="3 4" key="1">
    <citation type="submission" date="2022-05" db="EMBL/GenBank/DDBJ databases">
        <title>Genome Resource of Streptomyces lavenduligriseus GA1-1, a Strain with Broad-Spectrum Antifungal Activity against Phytopathogenic Fungi.</title>
        <authorList>
            <person name="Qi D."/>
        </authorList>
    </citation>
    <scope>NUCLEOTIDE SEQUENCE [LARGE SCALE GENOMIC DNA]</scope>
    <source>
        <strain evidence="3 4">GA1-1</strain>
    </source>
</reference>
<name>A0ABT0NZV7_9ACTN</name>
<evidence type="ECO:0000313" key="4">
    <source>
        <dbReference type="Proteomes" id="UP001202052"/>
    </source>
</evidence>
<protein>
    <submittedName>
        <fullName evidence="3">Flavin reductase family protein</fullName>
    </submittedName>
</protein>
<gene>
    <name evidence="3" type="ORF">M4438_26490</name>
</gene>
<feature type="domain" description="Flavin reductase like" evidence="2">
    <location>
        <begin position="21"/>
        <end position="164"/>
    </location>
</feature>
<accession>A0ABT0NZV7</accession>
<dbReference type="Gene3D" id="2.30.110.10">
    <property type="entry name" value="Electron Transport, Fmn-binding Protein, Chain A"/>
    <property type="match status" value="1"/>
</dbReference>
<dbReference type="PANTHER" id="PTHR30466:SF1">
    <property type="entry name" value="FMN REDUCTASE (NADH) RUTF"/>
    <property type="match status" value="1"/>
</dbReference>
<dbReference type="Proteomes" id="UP001202052">
    <property type="component" value="Unassembled WGS sequence"/>
</dbReference>